<dbReference type="Proteomes" id="UP001056120">
    <property type="component" value="Linkage Group LG03"/>
</dbReference>
<protein>
    <submittedName>
        <fullName evidence="1">Uncharacterized protein</fullName>
    </submittedName>
</protein>
<proteinExistence type="predicted"/>
<gene>
    <name evidence="1" type="ORF">L1987_09659</name>
</gene>
<organism evidence="1 2">
    <name type="scientific">Smallanthus sonchifolius</name>
    <dbReference type="NCBI Taxonomy" id="185202"/>
    <lineage>
        <taxon>Eukaryota</taxon>
        <taxon>Viridiplantae</taxon>
        <taxon>Streptophyta</taxon>
        <taxon>Embryophyta</taxon>
        <taxon>Tracheophyta</taxon>
        <taxon>Spermatophyta</taxon>
        <taxon>Magnoliopsida</taxon>
        <taxon>eudicotyledons</taxon>
        <taxon>Gunneridae</taxon>
        <taxon>Pentapetalae</taxon>
        <taxon>asterids</taxon>
        <taxon>campanulids</taxon>
        <taxon>Asterales</taxon>
        <taxon>Asteraceae</taxon>
        <taxon>Asteroideae</taxon>
        <taxon>Heliantheae alliance</taxon>
        <taxon>Millerieae</taxon>
        <taxon>Smallanthus</taxon>
    </lineage>
</organism>
<name>A0ACB9JQ14_9ASTR</name>
<keyword evidence="2" id="KW-1185">Reference proteome</keyword>
<dbReference type="EMBL" id="CM042020">
    <property type="protein sequence ID" value="KAI3822078.1"/>
    <property type="molecule type" value="Genomic_DNA"/>
</dbReference>
<accession>A0ACB9JQ14</accession>
<comment type="caution">
    <text evidence="1">The sequence shown here is derived from an EMBL/GenBank/DDBJ whole genome shotgun (WGS) entry which is preliminary data.</text>
</comment>
<reference evidence="2" key="1">
    <citation type="journal article" date="2022" name="Mol. Ecol. Resour.">
        <title>The genomes of chicory, endive, great burdock and yacon provide insights into Asteraceae palaeo-polyploidization history and plant inulin production.</title>
        <authorList>
            <person name="Fan W."/>
            <person name="Wang S."/>
            <person name="Wang H."/>
            <person name="Wang A."/>
            <person name="Jiang F."/>
            <person name="Liu H."/>
            <person name="Zhao H."/>
            <person name="Xu D."/>
            <person name="Zhang Y."/>
        </authorList>
    </citation>
    <scope>NUCLEOTIDE SEQUENCE [LARGE SCALE GENOMIC DNA]</scope>
    <source>
        <strain evidence="2">cv. Yunnan</strain>
    </source>
</reference>
<evidence type="ECO:0000313" key="1">
    <source>
        <dbReference type="EMBL" id="KAI3822078.1"/>
    </source>
</evidence>
<reference evidence="1 2" key="2">
    <citation type="journal article" date="2022" name="Mol. Ecol. Resour.">
        <title>The genomes of chicory, endive, great burdock and yacon provide insights into Asteraceae paleo-polyploidization history and plant inulin production.</title>
        <authorList>
            <person name="Fan W."/>
            <person name="Wang S."/>
            <person name="Wang H."/>
            <person name="Wang A."/>
            <person name="Jiang F."/>
            <person name="Liu H."/>
            <person name="Zhao H."/>
            <person name="Xu D."/>
            <person name="Zhang Y."/>
        </authorList>
    </citation>
    <scope>NUCLEOTIDE SEQUENCE [LARGE SCALE GENOMIC DNA]</scope>
    <source>
        <strain evidence="2">cv. Yunnan</strain>
        <tissue evidence="1">Leaves</tissue>
    </source>
</reference>
<sequence>MKKSEQAQVKKEEAKKKEAFEKRFSYLPSPTLEQHHQEPHQSSSTPLQRPKIICKKQSTEKPVAIEHPNNDYEIVHGVLITAFASTTSIEELIGAELVRTPCFTADKQFIIRSYIL</sequence>
<evidence type="ECO:0000313" key="2">
    <source>
        <dbReference type="Proteomes" id="UP001056120"/>
    </source>
</evidence>